<proteinExistence type="predicted"/>
<reference evidence="2" key="1">
    <citation type="journal article" date="2020" name="Stud. Mycol.">
        <title>101 Dothideomycetes genomes: a test case for predicting lifestyles and emergence of pathogens.</title>
        <authorList>
            <person name="Haridas S."/>
            <person name="Albert R."/>
            <person name="Binder M."/>
            <person name="Bloem J."/>
            <person name="Labutti K."/>
            <person name="Salamov A."/>
            <person name="Andreopoulos B."/>
            <person name="Baker S."/>
            <person name="Barry K."/>
            <person name="Bills G."/>
            <person name="Bluhm B."/>
            <person name="Cannon C."/>
            <person name="Castanera R."/>
            <person name="Culley D."/>
            <person name="Daum C."/>
            <person name="Ezra D."/>
            <person name="Gonzalez J."/>
            <person name="Henrissat B."/>
            <person name="Kuo A."/>
            <person name="Liang C."/>
            <person name="Lipzen A."/>
            <person name="Lutzoni F."/>
            <person name="Magnuson J."/>
            <person name="Mondo S."/>
            <person name="Nolan M."/>
            <person name="Ohm R."/>
            <person name="Pangilinan J."/>
            <person name="Park H.-J."/>
            <person name="Ramirez L."/>
            <person name="Alfaro M."/>
            <person name="Sun H."/>
            <person name="Tritt A."/>
            <person name="Yoshinaga Y."/>
            <person name="Zwiers L.-H."/>
            <person name="Turgeon B."/>
            <person name="Goodwin S."/>
            <person name="Spatafora J."/>
            <person name="Crous P."/>
            <person name="Grigoriev I."/>
        </authorList>
    </citation>
    <scope>NUCLEOTIDE SEQUENCE</scope>
    <source>
        <strain evidence="2">CBS 116005</strain>
    </source>
</reference>
<evidence type="ECO:0000313" key="3">
    <source>
        <dbReference type="Proteomes" id="UP000799436"/>
    </source>
</evidence>
<dbReference type="EMBL" id="ML995808">
    <property type="protein sequence ID" value="KAF2774218.1"/>
    <property type="molecule type" value="Genomic_DNA"/>
</dbReference>
<dbReference type="AlphaFoldDB" id="A0A6G1LP49"/>
<protein>
    <submittedName>
        <fullName evidence="2">Uncharacterized protein</fullName>
    </submittedName>
</protein>
<name>A0A6G1LP49_9PEZI</name>
<feature type="region of interest" description="Disordered" evidence="1">
    <location>
        <begin position="127"/>
        <end position="147"/>
    </location>
</feature>
<organism evidence="2 3">
    <name type="scientific">Teratosphaeria nubilosa</name>
    <dbReference type="NCBI Taxonomy" id="161662"/>
    <lineage>
        <taxon>Eukaryota</taxon>
        <taxon>Fungi</taxon>
        <taxon>Dikarya</taxon>
        <taxon>Ascomycota</taxon>
        <taxon>Pezizomycotina</taxon>
        <taxon>Dothideomycetes</taxon>
        <taxon>Dothideomycetidae</taxon>
        <taxon>Mycosphaerellales</taxon>
        <taxon>Teratosphaeriaceae</taxon>
        <taxon>Teratosphaeria</taxon>
    </lineage>
</organism>
<dbReference type="Proteomes" id="UP000799436">
    <property type="component" value="Unassembled WGS sequence"/>
</dbReference>
<gene>
    <name evidence="2" type="ORF">EJ03DRAFT_2412</name>
</gene>
<evidence type="ECO:0000256" key="1">
    <source>
        <dbReference type="SAM" id="MobiDB-lite"/>
    </source>
</evidence>
<sequence>MGWQSWSAARAMRCNTSRAASEQKVSCRLRVARLLCHQRLLGVAWSKLNVEQEPAPKQRRAGCHEVWLFSIQDIALSSARLSSARCYECRRRSFLPAMAVDTTALHLPERSPQCGLRRNVDALFETTTRRPAAGRTQTPRLKESSKASRLRCGA</sequence>
<evidence type="ECO:0000313" key="2">
    <source>
        <dbReference type="EMBL" id="KAF2774218.1"/>
    </source>
</evidence>
<keyword evidence="3" id="KW-1185">Reference proteome</keyword>
<accession>A0A6G1LP49</accession>